<sequence>MEWRSEHRLCLSETSQARAAPSLRSMLRPSQAVNGTISSMRTRYRASSEAWNMRRRITTSSVRKSILGSVATRHLLLGDIQPIFILFILSIQWFVCAACNAARDPFQL</sequence>
<protein>
    <submittedName>
        <fullName evidence="2">Uncharacterized protein</fullName>
    </submittedName>
</protein>
<proteinExistence type="predicted"/>
<reference evidence="2" key="1">
    <citation type="submission" date="2023-11" db="EMBL/GenBank/DDBJ databases">
        <authorList>
            <person name="De Vega J J."/>
            <person name="De Vega J J."/>
        </authorList>
    </citation>
    <scope>NUCLEOTIDE SEQUENCE</scope>
</reference>
<name>A0AAD2HNL7_9AGAR</name>
<keyword evidence="1" id="KW-0812">Transmembrane</keyword>
<dbReference type="EMBL" id="CAVNYO010000421">
    <property type="protein sequence ID" value="CAK5278164.1"/>
    <property type="molecule type" value="Genomic_DNA"/>
</dbReference>
<evidence type="ECO:0000313" key="3">
    <source>
        <dbReference type="Proteomes" id="UP001295794"/>
    </source>
</evidence>
<dbReference type="AlphaFoldDB" id="A0AAD2HNL7"/>
<evidence type="ECO:0000313" key="2">
    <source>
        <dbReference type="EMBL" id="CAK5278164.1"/>
    </source>
</evidence>
<keyword evidence="3" id="KW-1185">Reference proteome</keyword>
<keyword evidence="1" id="KW-1133">Transmembrane helix</keyword>
<feature type="transmembrane region" description="Helical" evidence="1">
    <location>
        <begin position="83"/>
        <end position="102"/>
    </location>
</feature>
<evidence type="ECO:0000256" key="1">
    <source>
        <dbReference type="SAM" id="Phobius"/>
    </source>
</evidence>
<keyword evidence="1" id="KW-0472">Membrane</keyword>
<gene>
    <name evidence="2" type="ORF">MYCIT1_LOCUS27444</name>
</gene>
<comment type="caution">
    <text evidence="2">The sequence shown here is derived from an EMBL/GenBank/DDBJ whole genome shotgun (WGS) entry which is preliminary data.</text>
</comment>
<accession>A0AAD2HNL7</accession>
<dbReference type="Proteomes" id="UP001295794">
    <property type="component" value="Unassembled WGS sequence"/>
</dbReference>
<organism evidence="2 3">
    <name type="scientific">Mycena citricolor</name>
    <dbReference type="NCBI Taxonomy" id="2018698"/>
    <lineage>
        <taxon>Eukaryota</taxon>
        <taxon>Fungi</taxon>
        <taxon>Dikarya</taxon>
        <taxon>Basidiomycota</taxon>
        <taxon>Agaricomycotina</taxon>
        <taxon>Agaricomycetes</taxon>
        <taxon>Agaricomycetidae</taxon>
        <taxon>Agaricales</taxon>
        <taxon>Marasmiineae</taxon>
        <taxon>Mycenaceae</taxon>
        <taxon>Mycena</taxon>
    </lineage>
</organism>